<evidence type="ECO:0000256" key="2">
    <source>
        <dbReference type="ARBA" id="ARBA00022679"/>
    </source>
</evidence>
<evidence type="ECO:0000256" key="4">
    <source>
        <dbReference type="ARBA" id="ARBA00023315"/>
    </source>
</evidence>
<keyword evidence="3" id="KW-0677">Repeat</keyword>
<accession>A0ABS5E9H1</accession>
<sequence length="195" mass="21987">MFGNKAFSLLTKYFLAHQIDDWGWKIGDYTYGKPEIIEAGYAPLEIGRFCSIGPEVLIILGNHRVDAVTTYPFKTLKQFWPEAENATDDHATKGRVTIGHDVWIGARAVIMSGVNIGSGAIVAAGAIVTRDVPPYSIVGGNPAKVIRYRFSEDMIKKLLGIEWWYWSEDILRERLPFVMNDQVEKFVQNFSLDQS</sequence>
<dbReference type="EMBL" id="JAGRQH010000010">
    <property type="protein sequence ID" value="MBR0560555.1"/>
    <property type="molecule type" value="Genomic_DNA"/>
</dbReference>
<dbReference type="RefSeq" id="WP_211683058.1">
    <property type="nucleotide sequence ID" value="NZ_JAGRQH010000010.1"/>
</dbReference>
<dbReference type="InterPro" id="IPR001451">
    <property type="entry name" value="Hexapep"/>
</dbReference>
<protein>
    <submittedName>
        <fullName evidence="5">CatB-related O-acetyltransferase</fullName>
    </submittedName>
</protein>
<keyword evidence="6" id="KW-1185">Reference proteome</keyword>
<dbReference type="InterPro" id="IPR011004">
    <property type="entry name" value="Trimer_LpxA-like_sf"/>
</dbReference>
<evidence type="ECO:0000313" key="5">
    <source>
        <dbReference type="EMBL" id="MBR0560555.1"/>
    </source>
</evidence>
<comment type="caution">
    <text evidence="5">The sequence shown here is derived from an EMBL/GenBank/DDBJ whole genome shotgun (WGS) entry which is preliminary data.</text>
</comment>
<dbReference type="CDD" id="cd03349">
    <property type="entry name" value="LbH_XAT"/>
    <property type="match status" value="1"/>
</dbReference>
<keyword evidence="4" id="KW-0012">Acyltransferase</keyword>
<dbReference type="SUPFAM" id="SSF51161">
    <property type="entry name" value="Trimeric LpxA-like enzymes"/>
    <property type="match status" value="1"/>
</dbReference>
<evidence type="ECO:0000313" key="6">
    <source>
        <dbReference type="Proteomes" id="UP000677812"/>
    </source>
</evidence>
<comment type="similarity">
    <text evidence="1">Belongs to the transferase hexapeptide repeat family.</text>
</comment>
<evidence type="ECO:0000256" key="3">
    <source>
        <dbReference type="ARBA" id="ARBA00022737"/>
    </source>
</evidence>
<keyword evidence="2" id="KW-0808">Transferase</keyword>
<dbReference type="PANTHER" id="PTHR43300:SF11">
    <property type="entry name" value="ACETYLTRANSFERASE RV3034C-RELATED"/>
    <property type="match status" value="1"/>
</dbReference>
<dbReference type="PROSITE" id="PS00101">
    <property type="entry name" value="HEXAPEP_TRANSFERASES"/>
    <property type="match status" value="1"/>
</dbReference>
<dbReference type="Gene3D" id="2.160.10.10">
    <property type="entry name" value="Hexapeptide repeat proteins"/>
    <property type="match status" value="1"/>
</dbReference>
<proteinExistence type="inferred from homology"/>
<name>A0ABS5E9H1_9PROT</name>
<organism evidence="5 6">
    <name type="scientific">Neokomagataea anthophila</name>
    <dbReference type="NCBI Taxonomy" id="2826925"/>
    <lineage>
        <taxon>Bacteria</taxon>
        <taxon>Pseudomonadati</taxon>
        <taxon>Pseudomonadota</taxon>
        <taxon>Alphaproteobacteria</taxon>
        <taxon>Acetobacterales</taxon>
        <taxon>Acetobacteraceae</taxon>
        <taxon>Neokomagataea</taxon>
    </lineage>
</organism>
<dbReference type="Pfam" id="PF14602">
    <property type="entry name" value="Hexapep_2"/>
    <property type="match status" value="1"/>
</dbReference>
<dbReference type="PANTHER" id="PTHR43300">
    <property type="entry name" value="ACETYLTRANSFERASE"/>
    <property type="match status" value="1"/>
</dbReference>
<dbReference type="InterPro" id="IPR018357">
    <property type="entry name" value="Hexapep_transf_CS"/>
</dbReference>
<dbReference type="Proteomes" id="UP000677812">
    <property type="component" value="Unassembled WGS sequence"/>
</dbReference>
<gene>
    <name evidence="5" type="ORF">KB213_10895</name>
</gene>
<reference evidence="5 6" key="1">
    <citation type="submission" date="2021-04" db="EMBL/GenBank/DDBJ databases">
        <title>The complete genome sequence of Neokomagataea sp. TBRC 2177.</title>
        <authorList>
            <person name="Charoenyingcharoen P."/>
            <person name="Yukphan P."/>
        </authorList>
    </citation>
    <scope>NUCLEOTIDE SEQUENCE [LARGE SCALE GENOMIC DNA]</scope>
    <source>
        <strain evidence="5 6">TBRC 2177</strain>
    </source>
</reference>
<dbReference type="InterPro" id="IPR050179">
    <property type="entry name" value="Trans_hexapeptide_repeat"/>
</dbReference>
<evidence type="ECO:0000256" key="1">
    <source>
        <dbReference type="ARBA" id="ARBA00007274"/>
    </source>
</evidence>